<feature type="transmembrane region" description="Helical" evidence="1">
    <location>
        <begin position="385"/>
        <end position="402"/>
    </location>
</feature>
<dbReference type="Pfam" id="PF13795">
    <property type="entry name" value="HupE_UreJ_2"/>
    <property type="match status" value="1"/>
</dbReference>
<keyword evidence="1" id="KW-0472">Membrane</keyword>
<feature type="transmembrane region" description="Helical" evidence="1">
    <location>
        <begin position="352"/>
        <end position="373"/>
    </location>
</feature>
<name>A0ABY1JLD9_9BACL</name>
<evidence type="ECO:0000256" key="1">
    <source>
        <dbReference type="SAM" id="Phobius"/>
    </source>
</evidence>
<feature type="transmembrane region" description="Helical" evidence="1">
    <location>
        <begin position="289"/>
        <end position="307"/>
    </location>
</feature>
<keyword evidence="3" id="KW-1185">Reference proteome</keyword>
<feature type="transmembrane region" description="Helical" evidence="1">
    <location>
        <begin position="319"/>
        <end position="340"/>
    </location>
</feature>
<reference evidence="2 3" key="1">
    <citation type="submission" date="2017-01" db="EMBL/GenBank/DDBJ databases">
        <authorList>
            <person name="Varghese N."/>
            <person name="Submissions S."/>
        </authorList>
    </citation>
    <scope>NUCLEOTIDE SEQUENCE [LARGE SCALE GENOMIC DNA]</scope>
    <source>
        <strain evidence="2 3">ATCC 23464</strain>
    </source>
</reference>
<protein>
    <submittedName>
        <fullName evidence="2">HupE / UreJ protein</fullName>
    </submittedName>
</protein>
<organism evidence="2 3">
    <name type="scientific">Paenibacillus macquariensis</name>
    <dbReference type="NCBI Taxonomy" id="948756"/>
    <lineage>
        <taxon>Bacteria</taxon>
        <taxon>Bacillati</taxon>
        <taxon>Bacillota</taxon>
        <taxon>Bacilli</taxon>
        <taxon>Bacillales</taxon>
        <taxon>Paenibacillaceae</taxon>
        <taxon>Paenibacillus</taxon>
    </lineage>
</organism>
<keyword evidence="1" id="KW-1133">Transmembrane helix</keyword>
<keyword evidence="1" id="KW-0812">Transmembrane</keyword>
<dbReference type="InterPro" id="IPR032809">
    <property type="entry name" value="Put_HupE_UreJ"/>
</dbReference>
<evidence type="ECO:0000313" key="3">
    <source>
        <dbReference type="Proteomes" id="UP000186666"/>
    </source>
</evidence>
<sequence length="408" mass="44895">MLIRASASRLLSLNKTIRTISVLMGIILMFSTPLLGKASAHAYSASYTTLNLTKLQTDMVFTLDELSVIELTGGDVSGNGMLEQEEFNAIKGNLEQILKENLTFKTGGQAHEWNELKSLEIDREGDATKVIMRAAYPPVSASEPVSFQDQLYKNDAKTNYVDLLTINYGVEKSTSALSGTNRMWTMQLSEGDYAGLQEDIGVNVQNNAPDSQATSPVGDDSVNSGDMSGWYSFFKLGMNHILTGYDHLLFLFSLLLARQTFKQHALMITAFTVAHSITLTLSVLGWINVPATFVEPAIALSICYVAIDNMVRKKVSRRWILTFIFGLIHGMGFADILVAMDIPKKQLGVDLISFNLGIEVVQVALVLLLLPLLGLMHRWKYGKMTVIVGSAIALLLGGMWLVERTLMA</sequence>
<dbReference type="EMBL" id="FTNK01000001">
    <property type="protein sequence ID" value="SIQ38310.1"/>
    <property type="molecule type" value="Genomic_DNA"/>
</dbReference>
<proteinExistence type="predicted"/>
<gene>
    <name evidence="2" type="ORF">SAMN05421578_101523</name>
</gene>
<dbReference type="Proteomes" id="UP000186666">
    <property type="component" value="Unassembled WGS sequence"/>
</dbReference>
<dbReference type="RefSeq" id="WP_082867608.1">
    <property type="nucleotide sequence ID" value="NZ_FTNK01000001.1"/>
</dbReference>
<feature type="transmembrane region" description="Helical" evidence="1">
    <location>
        <begin position="264"/>
        <end position="283"/>
    </location>
</feature>
<feature type="transmembrane region" description="Helical" evidence="1">
    <location>
        <begin position="237"/>
        <end position="257"/>
    </location>
</feature>
<comment type="caution">
    <text evidence="2">The sequence shown here is derived from an EMBL/GenBank/DDBJ whole genome shotgun (WGS) entry which is preliminary data.</text>
</comment>
<accession>A0ABY1JLD9</accession>
<evidence type="ECO:0000313" key="2">
    <source>
        <dbReference type="EMBL" id="SIQ38310.1"/>
    </source>
</evidence>